<reference evidence="9 10" key="1">
    <citation type="submission" date="2012-02" db="EMBL/GenBank/DDBJ databases">
        <title>Complete sequence of chromosome of Singulisphaera acidiphila DSM 18658.</title>
        <authorList>
            <consortium name="US DOE Joint Genome Institute (JGI-PGF)"/>
            <person name="Lucas S."/>
            <person name="Copeland A."/>
            <person name="Lapidus A."/>
            <person name="Glavina del Rio T."/>
            <person name="Dalin E."/>
            <person name="Tice H."/>
            <person name="Bruce D."/>
            <person name="Goodwin L."/>
            <person name="Pitluck S."/>
            <person name="Peters L."/>
            <person name="Ovchinnikova G."/>
            <person name="Chertkov O."/>
            <person name="Kyrpides N."/>
            <person name="Mavromatis K."/>
            <person name="Ivanova N."/>
            <person name="Brettin T."/>
            <person name="Detter J.C."/>
            <person name="Han C."/>
            <person name="Larimer F."/>
            <person name="Land M."/>
            <person name="Hauser L."/>
            <person name="Markowitz V."/>
            <person name="Cheng J.-F."/>
            <person name="Hugenholtz P."/>
            <person name="Woyke T."/>
            <person name="Wu D."/>
            <person name="Tindall B."/>
            <person name="Pomrenke H."/>
            <person name="Brambilla E."/>
            <person name="Klenk H.-P."/>
            <person name="Eisen J.A."/>
        </authorList>
    </citation>
    <scope>NUCLEOTIDE SEQUENCE [LARGE SCALE GENOMIC DNA]</scope>
    <source>
        <strain evidence="10">ATCC BAA-1392 / DSM 18658 / VKM B-2454 / MOB10</strain>
    </source>
</reference>
<feature type="active site" description="Proton acceptor" evidence="5">
    <location>
        <position position="45"/>
    </location>
</feature>
<dbReference type="PANTHER" id="PTHR43817">
    <property type="entry name" value="GLYCOSYL HYDROLASE"/>
    <property type="match status" value="1"/>
</dbReference>
<dbReference type="Proteomes" id="UP000010798">
    <property type="component" value="Chromosome"/>
</dbReference>
<dbReference type="CDD" id="cd18820">
    <property type="entry name" value="GH43_LbAraf43-like"/>
    <property type="match status" value="1"/>
</dbReference>
<protein>
    <submittedName>
        <fullName evidence="9">Putative beta-xylosidase</fullName>
    </submittedName>
</protein>
<dbReference type="GO" id="GO:0005975">
    <property type="term" value="P:carbohydrate metabolic process"/>
    <property type="evidence" value="ECO:0007669"/>
    <property type="project" value="InterPro"/>
</dbReference>
<sequence>MGFSLLLVPLTFASVLVERVSADEPPAGGGAASSFRNPLKREGADPWVIVYNGWYYLSTTTSSDIRLQRARRLGDLKDAPSQVVWKDDHPARYRDLWAPEFHRFDSENGPHWYLYYTASDNDDTHHRMYVAESQGDGPLGPYTFKAKVKTDPDDRYYAIDGTILKVDGALYFLWCGRPSTTGQGLYLSRMSNPWTLTGPRVALPADGFGCAVVREGPVTLHRNGRIFLIYSACPADTPDYKLGMLIADQASDLMDPASWKQHPTPVFERDDEQGVFGPGHNAFFRSPDGKEDWIVYHAKSGTSKTYADRTTRAQRFYWNPDGTPNFGRPLPLTSEIASPSGEPPAR</sequence>
<dbReference type="Pfam" id="PF04616">
    <property type="entry name" value="Glyco_hydro_43"/>
    <property type="match status" value="1"/>
</dbReference>
<dbReference type="OrthoDB" id="9783154at2"/>
<dbReference type="SUPFAM" id="SSF75005">
    <property type="entry name" value="Arabinanase/levansucrase/invertase"/>
    <property type="match status" value="1"/>
</dbReference>
<evidence type="ECO:0000313" key="9">
    <source>
        <dbReference type="EMBL" id="AGA27759.1"/>
    </source>
</evidence>
<comment type="similarity">
    <text evidence="1 7">Belongs to the glycosyl hydrolase 43 family.</text>
</comment>
<dbReference type="RefSeq" id="WP_015246903.1">
    <property type="nucleotide sequence ID" value="NC_019892.1"/>
</dbReference>
<dbReference type="InterPro" id="IPR006710">
    <property type="entry name" value="Glyco_hydro_43"/>
</dbReference>
<evidence type="ECO:0000313" key="10">
    <source>
        <dbReference type="Proteomes" id="UP000010798"/>
    </source>
</evidence>
<evidence type="ECO:0000256" key="4">
    <source>
        <dbReference type="ARBA" id="ARBA00023295"/>
    </source>
</evidence>
<accession>L0DEF6</accession>
<keyword evidence="2" id="KW-0732">Signal</keyword>
<dbReference type="KEGG" id="saci:Sinac_3503"/>
<dbReference type="GO" id="GO:0004553">
    <property type="term" value="F:hydrolase activity, hydrolyzing O-glycosyl compounds"/>
    <property type="evidence" value="ECO:0007669"/>
    <property type="project" value="InterPro"/>
</dbReference>
<dbReference type="EMBL" id="CP003364">
    <property type="protein sequence ID" value="AGA27759.1"/>
    <property type="molecule type" value="Genomic_DNA"/>
</dbReference>
<feature type="site" description="Important for catalytic activity, responsible for pKa modulation of the active site Glu and correct orientation of both the proton donor and substrate" evidence="6">
    <location>
        <position position="160"/>
    </location>
</feature>
<evidence type="ECO:0000256" key="3">
    <source>
        <dbReference type="ARBA" id="ARBA00022801"/>
    </source>
</evidence>
<evidence type="ECO:0000256" key="2">
    <source>
        <dbReference type="ARBA" id="ARBA00022729"/>
    </source>
</evidence>
<keyword evidence="4 7" id="KW-0326">Glycosidase</keyword>
<gene>
    <name evidence="9" type="ordered locus">Sinac_3503</name>
</gene>
<keyword evidence="10" id="KW-1185">Reference proteome</keyword>
<keyword evidence="3 7" id="KW-0378">Hydrolase</keyword>
<evidence type="ECO:0000256" key="5">
    <source>
        <dbReference type="PIRSR" id="PIRSR606710-1"/>
    </source>
</evidence>
<proteinExistence type="inferred from homology"/>
<dbReference type="HOGENOM" id="CLU_009397_2_2_0"/>
<evidence type="ECO:0000256" key="7">
    <source>
        <dbReference type="RuleBase" id="RU361187"/>
    </source>
</evidence>
<dbReference type="Gene3D" id="2.115.10.20">
    <property type="entry name" value="Glycosyl hydrolase domain, family 43"/>
    <property type="match status" value="1"/>
</dbReference>
<dbReference type="PANTHER" id="PTHR43817:SF1">
    <property type="entry name" value="HYDROLASE, FAMILY 43, PUTATIVE (AFU_ORTHOLOGUE AFUA_3G01660)-RELATED"/>
    <property type="match status" value="1"/>
</dbReference>
<dbReference type="STRING" id="886293.Sinac_3503"/>
<dbReference type="InterPro" id="IPR023296">
    <property type="entry name" value="Glyco_hydro_beta-prop_sf"/>
</dbReference>
<dbReference type="eggNOG" id="COG3940">
    <property type="taxonomic scope" value="Bacteria"/>
</dbReference>
<evidence type="ECO:0000256" key="1">
    <source>
        <dbReference type="ARBA" id="ARBA00009865"/>
    </source>
</evidence>
<feature type="active site" description="Proton donor" evidence="5">
    <location>
        <position position="215"/>
    </location>
</feature>
<organism evidence="9 10">
    <name type="scientific">Singulisphaera acidiphila (strain ATCC BAA-1392 / DSM 18658 / VKM B-2454 / MOB10)</name>
    <dbReference type="NCBI Taxonomy" id="886293"/>
    <lineage>
        <taxon>Bacteria</taxon>
        <taxon>Pseudomonadati</taxon>
        <taxon>Planctomycetota</taxon>
        <taxon>Planctomycetia</taxon>
        <taxon>Isosphaerales</taxon>
        <taxon>Isosphaeraceae</taxon>
        <taxon>Singulisphaera</taxon>
    </lineage>
</organism>
<evidence type="ECO:0000256" key="6">
    <source>
        <dbReference type="PIRSR" id="PIRSR606710-2"/>
    </source>
</evidence>
<name>L0DEF6_SINAD</name>
<feature type="region of interest" description="Disordered" evidence="8">
    <location>
        <begin position="318"/>
        <end position="346"/>
    </location>
</feature>
<evidence type="ECO:0000256" key="8">
    <source>
        <dbReference type="SAM" id="MobiDB-lite"/>
    </source>
</evidence>
<dbReference type="AlphaFoldDB" id="L0DEF6"/>